<dbReference type="Proteomes" id="UP001307849">
    <property type="component" value="Unassembled WGS sequence"/>
</dbReference>
<dbReference type="AlphaFoldDB" id="A0AAN8RXU7"/>
<dbReference type="EMBL" id="JAVHJM010000001">
    <property type="protein sequence ID" value="KAK6520501.1"/>
    <property type="molecule type" value="Genomic_DNA"/>
</dbReference>
<evidence type="ECO:0000313" key="1">
    <source>
        <dbReference type="EMBL" id="KAK6520501.1"/>
    </source>
</evidence>
<protein>
    <submittedName>
        <fullName evidence="1">Uncharacterized protein</fullName>
    </submittedName>
</protein>
<sequence>MAQELEDAFKAMSLQQMNDLNKRQDAFEKEMLGVIIRNQEKWKTEMGTRFGLAWKQERDITKESERVFRLDMDHELRKIEKRQADFETEVTTDLRCLQSRELMLGIRLLVLTARRMYQVESFCENCGKGIPLTSGQSAVLKDDPVEKATPEDIVKISHGILNGEDLKLLKFSERNGDETDITAYENWYHLAMLLILPSYIEVKEKYSNLFKWVVGQSIEHVAEKAYLLHIKPYWQ</sequence>
<comment type="caution">
    <text evidence="1">The sequence shown here is derived from an EMBL/GenBank/DDBJ whole genome shotgun (WGS) entry which is preliminary data.</text>
</comment>
<name>A0AAN8RXU7_9PEZI</name>
<organism evidence="1 2">
    <name type="scientific">Arthrobotrys conoides</name>
    <dbReference type="NCBI Taxonomy" id="74498"/>
    <lineage>
        <taxon>Eukaryota</taxon>
        <taxon>Fungi</taxon>
        <taxon>Dikarya</taxon>
        <taxon>Ascomycota</taxon>
        <taxon>Pezizomycotina</taxon>
        <taxon>Orbiliomycetes</taxon>
        <taxon>Orbiliales</taxon>
        <taxon>Orbiliaceae</taxon>
        <taxon>Arthrobotrys</taxon>
    </lineage>
</organism>
<reference evidence="1 2" key="1">
    <citation type="submission" date="2019-10" db="EMBL/GenBank/DDBJ databases">
        <authorList>
            <person name="Palmer J.M."/>
        </authorList>
    </citation>
    <scope>NUCLEOTIDE SEQUENCE [LARGE SCALE GENOMIC DNA]</scope>
    <source>
        <strain evidence="1 2">TWF506</strain>
    </source>
</reference>
<gene>
    <name evidence="1" type="ORF">TWF506_000753</name>
</gene>
<evidence type="ECO:0000313" key="2">
    <source>
        <dbReference type="Proteomes" id="UP001307849"/>
    </source>
</evidence>
<proteinExistence type="predicted"/>
<accession>A0AAN8RXU7</accession>
<keyword evidence="2" id="KW-1185">Reference proteome</keyword>